<sequence length="51" mass="6088">MYNYTSSHRSNSMHTLQVFSSYLQFKTRRRMPVKYQGPINQPVRSITLHPC</sequence>
<proteinExistence type="predicted"/>
<evidence type="ECO:0000313" key="1">
    <source>
        <dbReference type="EMBL" id="JAD63253.1"/>
    </source>
</evidence>
<protein>
    <submittedName>
        <fullName evidence="1">Uncharacterized protein</fullName>
    </submittedName>
</protein>
<organism evidence="1">
    <name type="scientific">Arundo donax</name>
    <name type="common">Giant reed</name>
    <name type="synonym">Donax arundinaceus</name>
    <dbReference type="NCBI Taxonomy" id="35708"/>
    <lineage>
        <taxon>Eukaryota</taxon>
        <taxon>Viridiplantae</taxon>
        <taxon>Streptophyta</taxon>
        <taxon>Embryophyta</taxon>
        <taxon>Tracheophyta</taxon>
        <taxon>Spermatophyta</taxon>
        <taxon>Magnoliopsida</taxon>
        <taxon>Liliopsida</taxon>
        <taxon>Poales</taxon>
        <taxon>Poaceae</taxon>
        <taxon>PACMAD clade</taxon>
        <taxon>Arundinoideae</taxon>
        <taxon>Arundineae</taxon>
        <taxon>Arundo</taxon>
    </lineage>
</organism>
<dbReference type="EMBL" id="GBRH01234642">
    <property type="protein sequence ID" value="JAD63253.1"/>
    <property type="molecule type" value="Transcribed_RNA"/>
</dbReference>
<dbReference type="AlphaFoldDB" id="A0A0A9BM70"/>
<accession>A0A0A9BM70</accession>
<name>A0A0A9BM70_ARUDO</name>
<reference evidence="1" key="1">
    <citation type="submission" date="2014-09" db="EMBL/GenBank/DDBJ databases">
        <authorList>
            <person name="Magalhaes I.L.F."/>
            <person name="Oliveira U."/>
            <person name="Santos F.R."/>
            <person name="Vidigal T.H.D.A."/>
            <person name="Brescovit A.D."/>
            <person name="Santos A.J."/>
        </authorList>
    </citation>
    <scope>NUCLEOTIDE SEQUENCE</scope>
    <source>
        <tissue evidence="1">Shoot tissue taken approximately 20 cm above the soil surface</tissue>
    </source>
</reference>
<reference evidence="1" key="2">
    <citation type="journal article" date="2015" name="Data Brief">
        <title>Shoot transcriptome of the giant reed, Arundo donax.</title>
        <authorList>
            <person name="Barrero R.A."/>
            <person name="Guerrero F.D."/>
            <person name="Moolhuijzen P."/>
            <person name="Goolsby J.A."/>
            <person name="Tidwell J."/>
            <person name="Bellgard S.E."/>
            <person name="Bellgard M.I."/>
        </authorList>
    </citation>
    <scope>NUCLEOTIDE SEQUENCE</scope>
    <source>
        <tissue evidence="1">Shoot tissue taken approximately 20 cm above the soil surface</tissue>
    </source>
</reference>